<dbReference type="RefSeq" id="WP_169761903.1">
    <property type="nucleotide sequence ID" value="NZ_JABCUI010000001.1"/>
</dbReference>
<dbReference type="InterPro" id="IPR015421">
    <property type="entry name" value="PyrdxlP-dep_Trfase_major"/>
</dbReference>
<dbReference type="GO" id="GO:0031071">
    <property type="term" value="F:cysteine desulfurase activity"/>
    <property type="evidence" value="ECO:0007669"/>
    <property type="project" value="UniProtKB-EC"/>
</dbReference>
<evidence type="ECO:0000256" key="5">
    <source>
        <dbReference type="ARBA" id="ARBA00022898"/>
    </source>
</evidence>
<evidence type="ECO:0000259" key="7">
    <source>
        <dbReference type="Pfam" id="PF00266"/>
    </source>
</evidence>
<dbReference type="Gene3D" id="3.40.640.10">
    <property type="entry name" value="Type I PLP-dependent aspartate aminotransferase-like (Major domain)"/>
    <property type="match status" value="1"/>
</dbReference>
<dbReference type="EC" id="2.8.1.7" evidence="3"/>
<protein>
    <recommendedName>
        <fullName evidence="3">cysteine desulfurase</fullName>
        <ecNumber evidence="3">2.8.1.7</ecNumber>
    </recommendedName>
</protein>
<dbReference type="SUPFAM" id="SSF53383">
    <property type="entry name" value="PLP-dependent transferases"/>
    <property type="match status" value="1"/>
</dbReference>
<evidence type="ECO:0000256" key="1">
    <source>
        <dbReference type="ARBA" id="ARBA00001933"/>
    </source>
</evidence>
<evidence type="ECO:0000256" key="3">
    <source>
        <dbReference type="ARBA" id="ARBA00012239"/>
    </source>
</evidence>
<comment type="caution">
    <text evidence="8">The sequence shown here is derived from an EMBL/GenBank/DDBJ whole genome shotgun (WGS) entry which is preliminary data.</text>
</comment>
<dbReference type="AlphaFoldDB" id="A0A7Y0YC13"/>
<comment type="similarity">
    <text evidence="2">Belongs to the class-V pyridoxal-phosphate-dependent aminotransferase family. Csd subfamily.</text>
</comment>
<keyword evidence="4" id="KW-0808">Transferase</keyword>
<reference evidence="8 9" key="1">
    <citation type="submission" date="2020-04" db="EMBL/GenBank/DDBJ databases">
        <title>Antimicrobial susceptibility and clonality of vaginal-derived multi-drug resistant Mobiluncus isolates in China.</title>
        <authorList>
            <person name="Zhang X."/>
        </authorList>
    </citation>
    <scope>NUCLEOTIDE SEQUENCE [LARGE SCALE GENOMIC DNA]</scope>
    <source>
        <strain evidence="8 9">19</strain>
    </source>
</reference>
<dbReference type="GO" id="GO:0006534">
    <property type="term" value="P:cysteine metabolic process"/>
    <property type="evidence" value="ECO:0007669"/>
    <property type="project" value="InterPro"/>
</dbReference>
<accession>A0A7Y0YC13</accession>
<dbReference type="CDD" id="cd06453">
    <property type="entry name" value="SufS_like"/>
    <property type="match status" value="1"/>
</dbReference>
<dbReference type="InterPro" id="IPR015422">
    <property type="entry name" value="PyrdxlP-dep_Trfase_small"/>
</dbReference>
<dbReference type="InterPro" id="IPR000192">
    <property type="entry name" value="Aminotrans_V_dom"/>
</dbReference>
<dbReference type="Proteomes" id="UP000553981">
    <property type="component" value="Unassembled WGS sequence"/>
</dbReference>
<dbReference type="NCBIfam" id="TIGR01979">
    <property type="entry name" value="sufS"/>
    <property type="match status" value="1"/>
</dbReference>
<evidence type="ECO:0000256" key="2">
    <source>
        <dbReference type="ARBA" id="ARBA00010447"/>
    </source>
</evidence>
<comment type="catalytic activity">
    <reaction evidence="6">
        <text>(sulfur carrier)-H + L-cysteine = (sulfur carrier)-SH + L-alanine</text>
        <dbReference type="Rhea" id="RHEA:43892"/>
        <dbReference type="Rhea" id="RHEA-COMP:14737"/>
        <dbReference type="Rhea" id="RHEA-COMP:14739"/>
        <dbReference type="ChEBI" id="CHEBI:29917"/>
        <dbReference type="ChEBI" id="CHEBI:35235"/>
        <dbReference type="ChEBI" id="CHEBI:57972"/>
        <dbReference type="ChEBI" id="CHEBI:64428"/>
        <dbReference type="EC" id="2.8.1.7"/>
    </reaction>
</comment>
<sequence>MRHDRQREGVVMVTVPKTTDFSPAELARMRADFPILTIPGRDGQPLDYLDSGATSQKPAAVLDAIDDFYRRHNGAVHRGTHQLGDEATSLFEDARQDVADFLGVSDPEEIVWTSGATAALNLVAYGFAAATWERAGGPFALQPGDEIVFTRAEHHANLVPWQLVAKRTGAVTKVIELTPDGRVDVNHLEDVITSRTRVVAFTHLSNVTGAVTDIAPIIAAARAVGAIVVMDTCQSSAHLPLDVDQLGVDFTCFSGHKMLGPTGVGALWGRRELLEQLPVFLSGGSMIENVTVEETTFMPAPYRFEAGTQPVAQIVGWAAACKYLHELGMERVAAHEQALTAYALPRLVEIPGVKVLGPTDMTHRAGVLSFEMKGIHPHDLGQYLDSQGVAVRVGHHCAIPLHRFFGVSASTRATFSPTTTIEEVDRWLQALPQAAKFFGVTPEGD</sequence>
<gene>
    <name evidence="8" type="primary">sufS</name>
    <name evidence="8" type="ORF">HHJ67_03970</name>
</gene>
<dbReference type="Pfam" id="PF00266">
    <property type="entry name" value="Aminotran_5"/>
    <property type="match status" value="1"/>
</dbReference>
<dbReference type="GO" id="GO:0030170">
    <property type="term" value="F:pyridoxal phosphate binding"/>
    <property type="evidence" value="ECO:0007669"/>
    <property type="project" value="InterPro"/>
</dbReference>
<dbReference type="PANTHER" id="PTHR43586">
    <property type="entry name" value="CYSTEINE DESULFURASE"/>
    <property type="match status" value="1"/>
</dbReference>
<dbReference type="Gene3D" id="3.90.1150.10">
    <property type="entry name" value="Aspartate Aminotransferase, domain 1"/>
    <property type="match status" value="1"/>
</dbReference>
<dbReference type="InterPro" id="IPR015424">
    <property type="entry name" value="PyrdxlP-dep_Trfase"/>
</dbReference>
<evidence type="ECO:0000256" key="4">
    <source>
        <dbReference type="ARBA" id="ARBA00022679"/>
    </source>
</evidence>
<feature type="domain" description="Aminotransferase class V" evidence="7">
    <location>
        <begin position="48"/>
        <end position="426"/>
    </location>
</feature>
<keyword evidence="5" id="KW-0663">Pyridoxal phosphate</keyword>
<dbReference type="EMBL" id="JABCUI010000001">
    <property type="protein sequence ID" value="NMW86905.1"/>
    <property type="molecule type" value="Genomic_DNA"/>
</dbReference>
<evidence type="ECO:0000313" key="8">
    <source>
        <dbReference type="EMBL" id="NMW86905.1"/>
    </source>
</evidence>
<proteinExistence type="inferred from homology"/>
<dbReference type="InterPro" id="IPR010970">
    <property type="entry name" value="Cys_dSase_SufS"/>
</dbReference>
<evidence type="ECO:0000256" key="6">
    <source>
        <dbReference type="ARBA" id="ARBA00050776"/>
    </source>
</evidence>
<comment type="cofactor">
    <cofactor evidence="1">
        <name>pyridoxal 5'-phosphate</name>
        <dbReference type="ChEBI" id="CHEBI:597326"/>
    </cofactor>
</comment>
<name>A0A7Y0YC13_9ACTO</name>
<dbReference type="PANTHER" id="PTHR43586:SF8">
    <property type="entry name" value="CYSTEINE DESULFURASE 1, CHLOROPLASTIC"/>
    <property type="match status" value="1"/>
</dbReference>
<organism evidence="8 9">
    <name type="scientific">Mobiluncus curtisii</name>
    <dbReference type="NCBI Taxonomy" id="2051"/>
    <lineage>
        <taxon>Bacteria</taxon>
        <taxon>Bacillati</taxon>
        <taxon>Actinomycetota</taxon>
        <taxon>Actinomycetes</taxon>
        <taxon>Actinomycetales</taxon>
        <taxon>Actinomycetaceae</taxon>
        <taxon>Mobiluncus</taxon>
    </lineage>
</organism>
<evidence type="ECO:0000313" key="9">
    <source>
        <dbReference type="Proteomes" id="UP000553981"/>
    </source>
</evidence>